<proteinExistence type="predicted"/>
<dbReference type="AlphaFoldDB" id="A0A0K2SZR2"/>
<name>A0A0K2SZR2_LEPSM</name>
<reference evidence="1" key="1">
    <citation type="submission" date="2014-05" db="EMBL/GenBank/DDBJ databases">
        <authorList>
            <person name="Chronopoulou M."/>
        </authorList>
    </citation>
    <scope>NUCLEOTIDE SEQUENCE</scope>
    <source>
        <tissue evidence="1">Whole organism</tissue>
    </source>
</reference>
<protein>
    <submittedName>
        <fullName evidence="1">Uncharacterized protein</fullName>
    </submittedName>
</protein>
<accession>A0A0K2SZR2</accession>
<dbReference type="EMBL" id="HACA01001476">
    <property type="protein sequence ID" value="CDW18837.1"/>
    <property type="molecule type" value="Transcribed_RNA"/>
</dbReference>
<organism evidence="1">
    <name type="scientific">Lepeophtheirus salmonis</name>
    <name type="common">Salmon louse</name>
    <name type="synonym">Caligus salmonis</name>
    <dbReference type="NCBI Taxonomy" id="72036"/>
    <lineage>
        <taxon>Eukaryota</taxon>
        <taxon>Metazoa</taxon>
        <taxon>Ecdysozoa</taxon>
        <taxon>Arthropoda</taxon>
        <taxon>Crustacea</taxon>
        <taxon>Multicrustacea</taxon>
        <taxon>Hexanauplia</taxon>
        <taxon>Copepoda</taxon>
        <taxon>Siphonostomatoida</taxon>
        <taxon>Caligidae</taxon>
        <taxon>Lepeophtheirus</taxon>
    </lineage>
</organism>
<evidence type="ECO:0000313" key="1">
    <source>
        <dbReference type="EMBL" id="CDW18837.1"/>
    </source>
</evidence>
<sequence length="18" mass="2279">MSRQYWFFLATSRNQTNK</sequence>